<dbReference type="PROSITE" id="PS01302">
    <property type="entry name" value="UPF0758"/>
    <property type="match status" value="1"/>
</dbReference>
<dbReference type="PROSITE" id="PS50249">
    <property type="entry name" value="MPN"/>
    <property type="match status" value="1"/>
</dbReference>
<dbReference type="GO" id="GO:0046872">
    <property type="term" value="F:metal ion binding"/>
    <property type="evidence" value="ECO:0007669"/>
    <property type="project" value="UniProtKB-KW"/>
</dbReference>
<accession>A0A9X2KQN8</accession>
<keyword evidence="5" id="KW-0482">Metalloprotease</keyword>
<evidence type="ECO:0000313" key="8">
    <source>
        <dbReference type="Proteomes" id="UP001139451"/>
    </source>
</evidence>
<evidence type="ECO:0000256" key="2">
    <source>
        <dbReference type="ARBA" id="ARBA00022723"/>
    </source>
</evidence>
<dbReference type="SUPFAM" id="SSF102712">
    <property type="entry name" value="JAB1/MPN domain"/>
    <property type="match status" value="1"/>
</dbReference>
<keyword evidence="2" id="KW-0479">Metal-binding</keyword>
<proteinExistence type="predicted"/>
<dbReference type="EMBL" id="JAMLDX010000014">
    <property type="protein sequence ID" value="MCP3731968.1"/>
    <property type="molecule type" value="Genomic_DNA"/>
</dbReference>
<evidence type="ECO:0000256" key="3">
    <source>
        <dbReference type="ARBA" id="ARBA00022801"/>
    </source>
</evidence>
<dbReference type="RefSeq" id="WP_254294996.1">
    <property type="nucleotide sequence ID" value="NZ_JAMLDX010000014.1"/>
</dbReference>
<dbReference type="InterPro" id="IPR020891">
    <property type="entry name" value="UPF0758_CS"/>
</dbReference>
<dbReference type="InterPro" id="IPR001405">
    <property type="entry name" value="UPF0758"/>
</dbReference>
<evidence type="ECO:0000256" key="4">
    <source>
        <dbReference type="ARBA" id="ARBA00022833"/>
    </source>
</evidence>
<evidence type="ECO:0000259" key="6">
    <source>
        <dbReference type="PROSITE" id="PS50249"/>
    </source>
</evidence>
<protein>
    <submittedName>
        <fullName evidence="7">DNA repair protein</fullName>
    </submittedName>
</protein>
<comment type="caution">
    <text evidence="7">The sequence shown here is derived from an EMBL/GenBank/DDBJ whole genome shotgun (WGS) entry which is preliminary data.</text>
</comment>
<keyword evidence="4" id="KW-0862">Zinc</keyword>
<dbReference type="InterPro" id="IPR025657">
    <property type="entry name" value="RadC_JAB"/>
</dbReference>
<dbReference type="PANTHER" id="PTHR30471:SF3">
    <property type="entry name" value="UPF0758 PROTEIN YEES-RELATED"/>
    <property type="match status" value="1"/>
</dbReference>
<organism evidence="7 8">
    <name type="scientific">Sphingomonas tagetis</name>
    <dbReference type="NCBI Taxonomy" id="2949092"/>
    <lineage>
        <taxon>Bacteria</taxon>
        <taxon>Pseudomonadati</taxon>
        <taxon>Pseudomonadota</taxon>
        <taxon>Alphaproteobacteria</taxon>
        <taxon>Sphingomonadales</taxon>
        <taxon>Sphingomonadaceae</taxon>
        <taxon>Sphingomonas</taxon>
    </lineage>
</organism>
<dbReference type="AlphaFoldDB" id="A0A9X2KQN8"/>
<keyword evidence="3" id="KW-0378">Hydrolase</keyword>
<keyword evidence="8" id="KW-1185">Reference proteome</keyword>
<reference evidence="7" key="1">
    <citation type="submission" date="2022-05" db="EMBL/GenBank/DDBJ databases">
        <title>Sphingomonas sp. strain MG17 Genome sequencing and assembly.</title>
        <authorList>
            <person name="Kim I."/>
        </authorList>
    </citation>
    <scope>NUCLEOTIDE SEQUENCE</scope>
    <source>
        <strain evidence="7">MG17</strain>
    </source>
</reference>
<evidence type="ECO:0000313" key="7">
    <source>
        <dbReference type="EMBL" id="MCP3731968.1"/>
    </source>
</evidence>
<sequence length="131" mass="14300">MASPALARLADPFEAVTRQLTSQIADERVEVAVFAYCDGHGRALGFRHARSGLADAVELPVRRIAIDALAFDAAVVMMAHNHPSGEAWPSRADREVTRRIAAALRVLGVRLHDHVIVAGRRRWSFRGAGLL</sequence>
<dbReference type="Pfam" id="PF04002">
    <property type="entry name" value="RadC"/>
    <property type="match status" value="1"/>
</dbReference>
<dbReference type="PANTHER" id="PTHR30471">
    <property type="entry name" value="DNA REPAIR PROTEIN RADC"/>
    <property type="match status" value="1"/>
</dbReference>
<dbReference type="Gene3D" id="3.40.140.10">
    <property type="entry name" value="Cytidine Deaminase, domain 2"/>
    <property type="match status" value="1"/>
</dbReference>
<gene>
    <name evidence="7" type="ORF">M9978_16200</name>
</gene>
<feature type="domain" description="MPN" evidence="6">
    <location>
        <begin position="1"/>
        <end position="131"/>
    </location>
</feature>
<dbReference type="GO" id="GO:0008237">
    <property type="term" value="F:metallopeptidase activity"/>
    <property type="evidence" value="ECO:0007669"/>
    <property type="project" value="UniProtKB-KW"/>
</dbReference>
<dbReference type="GO" id="GO:0006508">
    <property type="term" value="P:proteolysis"/>
    <property type="evidence" value="ECO:0007669"/>
    <property type="project" value="UniProtKB-KW"/>
</dbReference>
<name>A0A9X2KQN8_9SPHN</name>
<dbReference type="InterPro" id="IPR037518">
    <property type="entry name" value="MPN"/>
</dbReference>
<dbReference type="Proteomes" id="UP001139451">
    <property type="component" value="Unassembled WGS sequence"/>
</dbReference>
<keyword evidence="1" id="KW-0645">Protease</keyword>
<evidence type="ECO:0000256" key="5">
    <source>
        <dbReference type="ARBA" id="ARBA00023049"/>
    </source>
</evidence>
<evidence type="ECO:0000256" key="1">
    <source>
        <dbReference type="ARBA" id="ARBA00022670"/>
    </source>
</evidence>